<organism evidence="1 2">
    <name type="scientific">Candidatus Defluviibacterium haderslevense</name>
    <dbReference type="NCBI Taxonomy" id="2981993"/>
    <lineage>
        <taxon>Bacteria</taxon>
        <taxon>Pseudomonadati</taxon>
        <taxon>Bacteroidota</taxon>
        <taxon>Saprospiria</taxon>
        <taxon>Saprospirales</taxon>
        <taxon>Saprospiraceae</taxon>
        <taxon>Candidatus Defluviibacterium</taxon>
    </lineage>
</organism>
<sequence>MDVLRQYSPLSMGWCINCHRQTDVKFQDNKYYDSYKTYHDELKAGTRKSVKVSDIGGLECQKCHY</sequence>
<name>A0A9D7XHL0_9BACT</name>
<protein>
    <submittedName>
        <fullName evidence="1">Uncharacterized protein</fullName>
    </submittedName>
</protein>
<accession>A0A9D7XHL0</accession>
<dbReference type="EMBL" id="JADKFW010000005">
    <property type="protein sequence ID" value="MBK9717808.1"/>
    <property type="molecule type" value="Genomic_DNA"/>
</dbReference>
<gene>
    <name evidence="1" type="ORF">IPO85_09885</name>
</gene>
<dbReference type="SUPFAM" id="SSF48695">
    <property type="entry name" value="Multiheme cytochromes"/>
    <property type="match status" value="1"/>
</dbReference>
<dbReference type="Proteomes" id="UP000808349">
    <property type="component" value="Unassembled WGS sequence"/>
</dbReference>
<proteinExistence type="predicted"/>
<evidence type="ECO:0000313" key="2">
    <source>
        <dbReference type="Proteomes" id="UP000808349"/>
    </source>
</evidence>
<comment type="caution">
    <text evidence="1">The sequence shown here is derived from an EMBL/GenBank/DDBJ whole genome shotgun (WGS) entry which is preliminary data.</text>
</comment>
<reference evidence="1 2" key="1">
    <citation type="submission" date="2020-10" db="EMBL/GenBank/DDBJ databases">
        <title>Connecting structure to function with the recovery of over 1000 high-quality activated sludge metagenome-assembled genomes encoding full-length rRNA genes using long-read sequencing.</title>
        <authorList>
            <person name="Singleton C.M."/>
            <person name="Petriglieri F."/>
            <person name="Kristensen J.M."/>
            <person name="Kirkegaard R.H."/>
            <person name="Michaelsen T.Y."/>
            <person name="Andersen M.H."/>
            <person name="Karst S.M."/>
            <person name="Dueholm M.S."/>
            <person name="Nielsen P.H."/>
            <person name="Albertsen M."/>
        </authorList>
    </citation>
    <scope>NUCLEOTIDE SEQUENCE [LARGE SCALE GENOMIC DNA]</scope>
    <source>
        <strain evidence="1">Ribe_18-Q3-R11-54_BAT3C.373</strain>
    </source>
</reference>
<dbReference type="AlphaFoldDB" id="A0A9D7XHL0"/>
<dbReference type="InterPro" id="IPR036280">
    <property type="entry name" value="Multihaem_cyt_sf"/>
</dbReference>
<evidence type="ECO:0000313" key="1">
    <source>
        <dbReference type="EMBL" id="MBK9717808.1"/>
    </source>
</evidence>